<evidence type="ECO:0000313" key="2">
    <source>
        <dbReference type="EMBL" id="AOM84466.1"/>
    </source>
</evidence>
<keyword evidence="3" id="KW-1185">Reference proteome</keyword>
<organism evidence="2 3">
    <name type="scientific">Salisediminibacterium beveridgei</name>
    <dbReference type="NCBI Taxonomy" id="632773"/>
    <lineage>
        <taxon>Bacteria</taxon>
        <taxon>Bacillati</taxon>
        <taxon>Bacillota</taxon>
        <taxon>Bacilli</taxon>
        <taxon>Bacillales</taxon>
        <taxon>Bacillaceae</taxon>
        <taxon>Salisediminibacterium</taxon>
    </lineage>
</organism>
<reference evidence="2 3" key="1">
    <citation type="submission" date="2015-08" db="EMBL/GenBank/DDBJ databases">
        <title>The complete genome sequence of Bacillus beveridgei MLTeJB.</title>
        <authorList>
            <person name="Hanson T.E."/>
            <person name="Mesa C."/>
            <person name="Basesman S.M."/>
            <person name="Oremland R.S."/>
        </authorList>
    </citation>
    <scope>NUCLEOTIDE SEQUENCE [LARGE SCALE GENOMIC DNA]</scope>
    <source>
        <strain evidence="2 3">MLTeJB</strain>
    </source>
</reference>
<dbReference type="Proteomes" id="UP000094463">
    <property type="component" value="Chromosome"/>
</dbReference>
<feature type="transmembrane region" description="Helical" evidence="1">
    <location>
        <begin position="20"/>
        <end position="38"/>
    </location>
</feature>
<gene>
    <name evidence="2" type="ORF">BBEV_3150</name>
</gene>
<name>A0A1D7QZN2_9BACI</name>
<dbReference type="AlphaFoldDB" id="A0A1D7QZN2"/>
<proteinExistence type="predicted"/>
<dbReference type="EMBL" id="CP012502">
    <property type="protein sequence ID" value="AOM84466.1"/>
    <property type="molecule type" value="Genomic_DNA"/>
</dbReference>
<keyword evidence="1" id="KW-1133">Transmembrane helix</keyword>
<keyword evidence="1" id="KW-0812">Transmembrane</keyword>
<protein>
    <submittedName>
        <fullName evidence="2">Uncharacterized protein</fullName>
    </submittedName>
</protein>
<sequence>MPLHYSVKPSSVKTEDNMKPVPMMIIMLLMIPFNLGGFEKRAPKPKSKKTTPVVKLMKNAI</sequence>
<keyword evidence="1" id="KW-0472">Membrane</keyword>
<dbReference type="KEGG" id="bbev:BBEV_3150"/>
<evidence type="ECO:0000313" key="3">
    <source>
        <dbReference type="Proteomes" id="UP000094463"/>
    </source>
</evidence>
<evidence type="ECO:0000256" key="1">
    <source>
        <dbReference type="SAM" id="Phobius"/>
    </source>
</evidence>
<accession>A0A1D7QZN2</accession>